<accession>W9I7P3</accession>
<sequence>MSWSATFFFDIALSVEWGWETSCLRREALYHVNQQILSKASWLFQRTLRLMQVSIGQTPLIPGKLLLFCRVSVYTCFSPWSPGTNNKRRLGRPLQLDDLRPTHSTYHQQLPHAMGRQKTGRAIEFTSPLYDEGQSITYAAK</sequence>
<evidence type="ECO:0000313" key="2">
    <source>
        <dbReference type="Proteomes" id="UP000030753"/>
    </source>
</evidence>
<organism evidence="1 2">
    <name type="scientific">Fusarium oxysporum NRRL 32931</name>
    <dbReference type="NCBI Taxonomy" id="660029"/>
    <lineage>
        <taxon>Eukaryota</taxon>
        <taxon>Fungi</taxon>
        <taxon>Dikarya</taxon>
        <taxon>Ascomycota</taxon>
        <taxon>Pezizomycotina</taxon>
        <taxon>Sordariomycetes</taxon>
        <taxon>Hypocreomycetidae</taxon>
        <taxon>Hypocreales</taxon>
        <taxon>Nectriaceae</taxon>
        <taxon>Fusarium</taxon>
        <taxon>Fusarium oxysporum species complex</taxon>
    </lineage>
</organism>
<evidence type="ECO:0000313" key="1">
    <source>
        <dbReference type="EMBL" id="EWY89330.1"/>
    </source>
</evidence>
<reference evidence="1 2" key="1">
    <citation type="submission" date="2011-06" db="EMBL/GenBank/DDBJ databases">
        <title>The Genome Sequence of Fusarium oxysporum FOSC 3-a.</title>
        <authorList>
            <consortium name="The Broad Institute Genome Sequencing Platform"/>
            <person name="Ma L.-J."/>
            <person name="Gale L.R."/>
            <person name="Schwartz D.C."/>
            <person name="Zhou S."/>
            <person name="Corby-Kistler H."/>
            <person name="Young S.K."/>
            <person name="Zeng Q."/>
            <person name="Gargeya S."/>
            <person name="Fitzgerald M."/>
            <person name="Haas B."/>
            <person name="Abouelleil A."/>
            <person name="Alvarado L."/>
            <person name="Arachchi H.M."/>
            <person name="Berlin A."/>
            <person name="Brown A."/>
            <person name="Chapman S.B."/>
            <person name="Chen Z."/>
            <person name="Dunbar C."/>
            <person name="Freedman E."/>
            <person name="Gearin G."/>
            <person name="Gellesch M."/>
            <person name="Goldberg J."/>
            <person name="Griggs A."/>
            <person name="Gujja S."/>
            <person name="Heiman D."/>
            <person name="Howarth C."/>
            <person name="Larson L."/>
            <person name="Lui A."/>
            <person name="MacDonald P.J.P."/>
            <person name="Mehta T."/>
            <person name="Montmayeur A."/>
            <person name="Murphy C."/>
            <person name="Neiman D."/>
            <person name="Pearson M."/>
            <person name="Priest M."/>
            <person name="Roberts A."/>
            <person name="Saif S."/>
            <person name="Shea T."/>
            <person name="Shenoy N."/>
            <person name="Sisk P."/>
            <person name="Stolte C."/>
            <person name="Sykes S."/>
            <person name="Wortman J."/>
            <person name="Nusbaum C."/>
            <person name="Birren B."/>
        </authorList>
    </citation>
    <scope>NUCLEOTIDE SEQUENCE [LARGE SCALE GENOMIC DNA]</scope>
    <source>
        <strain evidence="2">FOSC 3-a</strain>
    </source>
</reference>
<dbReference type="EMBL" id="JH717844">
    <property type="protein sequence ID" value="EWY89330.1"/>
    <property type="molecule type" value="Genomic_DNA"/>
</dbReference>
<gene>
    <name evidence="1" type="ORF">FOYG_10210</name>
</gene>
<dbReference type="HOGENOM" id="CLU_1825364_0_0_1"/>
<name>W9I7P3_FUSOX</name>
<dbReference type="Proteomes" id="UP000030753">
    <property type="component" value="Unassembled WGS sequence"/>
</dbReference>
<protein>
    <submittedName>
        <fullName evidence="1">Uncharacterized protein</fullName>
    </submittedName>
</protein>
<proteinExistence type="predicted"/>
<dbReference type="AlphaFoldDB" id="W9I7P3"/>